<dbReference type="Gene3D" id="1.25.40.10">
    <property type="entry name" value="Tetratricopeptide repeat domain"/>
    <property type="match status" value="1"/>
</dbReference>
<comment type="caution">
    <text evidence="3">The sequence shown here is derived from an EMBL/GenBank/DDBJ whole genome shotgun (WGS) entry which is preliminary data.</text>
</comment>
<evidence type="ECO:0000256" key="1">
    <source>
        <dbReference type="SAM" id="Coils"/>
    </source>
</evidence>
<feature type="signal peptide" evidence="2">
    <location>
        <begin position="1"/>
        <end position="18"/>
    </location>
</feature>
<evidence type="ECO:0008006" key="5">
    <source>
        <dbReference type="Google" id="ProtNLM"/>
    </source>
</evidence>
<feature type="coiled-coil region" evidence="1">
    <location>
        <begin position="69"/>
        <end position="96"/>
    </location>
</feature>
<protein>
    <recommendedName>
        <fullName evidence="5">Tetratricopeptide repeat-containing protein</fullName>
    </recommendedName>
</protein>
<keyword evidence="4" id="KW-1185">Reference proteome</keyword>
<accession>A0ABR7VAU3</accession>
<keyword evidence="2" id="KW-0732">Signal</keyword>
<feature type="chain" id="PRO_5046108134" description="Tetratricopeptide repeat-containing protein" evidence="2">
    <location>
        <begin position="19"/>
        <end position="209"/>
    </location>
</feature>
<evidence type="ECO:0000313" key="4">
    <source>
        <dbReference type="Proteomes" id="UP000598350"/>
    </source>
</evidence>
<reference evidence="3 4" key="1">
    <citation type="submission" date="2020-05" db="EMBL/GenBank/DDBJ databases">
        <title>The draft genome sequence of Maribacter arenosus CAU 1321.</title>
        <authorList>
            <person name="Mu L."/>
        </authorList>
    </citation>
    <scope>NUCLEOTIDE SEQUENCE [LARGE SCALE GENOMIC DNA]</scope>
    <source>
        <strain evidence="3 4">CAU 1321</strain>
    </source>
</reference>
<organism evidence="3 4">
    <name type="scientific">Maribacter arenosus</name>
    <dbReference type="NCBI Taxonomy" id="1854708"/>
    <lineage>
        <taxon>Bacteria</taxon>
        <taxon>Pseudomonadati</taxon>
        <taxon>Bacteroidota</taxon>
        <taxon>Flavobacteriia</taxon>
        <taxon>Flavobacteriales</taxon>
        <taxon>Flavobacteriaceae</taxon>
        <taxon>Maribacter</taxon>
    </lineage>
</organism>
<sequence length="209" mass="23370">MKKLIAITLLLIGITATAQDKYTTGMQEAFQLWGEGKISEASNMFERISSAELDNWLPAYYGAQVNTVASFGEKDKEKLTQQLEKAQELIDLAKAISPDNPEIIVQQAMIYTAWVAFDGATYGMTLSGKVAALYQKALQLAPENPRVVFSKAEWDMGSARFFGQDTTPFCKDVERALELFAKFKPESPFHPNWGKDRAEQIVKDCKEAK</sequence>
<dbReference type="InterPro" id="IPR011990">
    <property type="entry name" value="TPR-like_helical_dom_sf"/>
</dbReference>
<evidence type="ECO:0000313" key="3">
    <source>
        <dbReference type="EMBL" id="MBD0849287.1"/>
    </source>
</evidence>
<dbReference type="EMBL" id="JABTCG010000001">
    <property type="protein sequence ID" value="MBD0849287.1"/>
    <property type="molecule type" value="Genomic_DNA"/>
</dbReference>
<dbReference type="Proteomes" id="UP000598350">
    <property type="component" value="Unassembled WGS sequence"/>
</dbReference>
<keyword evidence="1" id="KW-0175">Coiled coil</keyword>
<proteinExistence type="predicted"/>
<evidence type="ECO:0000256" key="2">
    <source>
        <dbReference type="SAM" id="SignalP"/>
    </source>
</evidence>
<dbReference type="RefSeq" id="WP_188312418.1">
    <property type="nucleotide sequence ID" value="NZ_JABTCG010000001.1"/>
</dbReference>
<name>A0ABR7VAU3_9FLAO</name>
<gene>
    <name evidence="3" type="ORF">HPE63_01285</name>
</gene>
<dbReference type="SUPFAM" id="SSF48452">
    <property type="entry name" value="TPR-like"/>
    <property type="match status" value="1"/>
</dbReference>